<evidence type="ECO:0000256" key="8">
    <source>
        <dbReference type="ARBA" id="ARBA00023136"/>
    </source>
</evidence>
<evidence type="ECO:0000256" key="7">
    <source>
        <dbReference type="ARBA" id="ARBA00023065"/>
    </source>
</evidence>
<dbReference type="EMBL" id="LT598448">
    <property type="protein sequence ID" value="SCU88885.1"/>
    <property type="molecule type" value="Genomic_DNA"/>
</dbReference>
<protein>
    <recommendedName>
        <fullName evidence="3">V-type proton ATPase subunit D</fullName>
    </recommendedName>
    <alternativeName>
        <fullName evidence="2">V-type proton ATPase subunit d</fullName>
    </alternativeName>
    <alternativeName>
        <fullName evidence="10 11">Vacuolar proton pump subunit D</fullName>
    </alternativeName>
</protein>
<evidence type="ECO:0000256" key="4">
    <source>
        <dbReference type="ARBA" id="ARBA00022448"/>
    </source>
</evidence>
<feature type="compositionally biased region" description="Basic and acidic residues" evidence="13">
    <location>
        <begin position="219"/>
        <end position="235"/>
    </location>
</feature>
<dbReference type="GO" id="GO:0016471">
    <property type="term" value="C:vacuolar proton-transporting V-type ATPase complex"/>
    <property type="evidence" value="ECO:0007669"/>
    <property type="project" value="UniProtKB-ARBA"/>
</dbReference>
<keyword evidence="15" id="KW-1185">Reference proteome</keyword>
<keyword evidence="7" id="KW-0406">Ion transport</keyword>
<dbReference type="Gene3D" id="1.10.287.3240">
    <property type="match status" value="1"/>
</dbReference>
<gene>
    <name evidence="14" type="ORF">LANO_0D03356G</name>
</gene>
<accession>A0A1G4JF61</accession>
<name>A0A1G4JF61_9SACH</name>
<dbReference type="GO" id="GO:0046961">
    <property type="term" value="F:proton-transporting ATPase activity, rotational mechanism"/>
    <property type="evidence" value="ECO:0007669"/>
    <property type="project" value="InterPro"/>
</dbReference>
<evidence type="ECO:0000256" key="13">
    <source>
        <dbReference type="SAM" id="MobiDB-lite"/>
    </source>
</evidence>
<sequence length="270" mass="30599">MSSNREQVFPTRMTLGLMKSKLKGATQGHSLLKRKSEALTKRFRDITKRIDDAKQKMGRVMQTAAFSLAEVSYATGENIGYQVQESVSNARFKVRARQENVSGVYLPQFESFIDSEINDFKLTGLGRGGQQVQRAKEIYSKAVETLVELASLQTAFVILDEVIKVTNRRVNAIEHVIIPRTENTIAYINSELDELDREEFYRLKKVQEKKLQQTAEVDAQLKRQKESAAKEREQSSDASDSKASAKKNDAAKESQETPDILVEQEEDVIF</sequence>
<dbReference type="GO" id="GO:0007035">
    <property type="term" value="P:vacuolar acidification"/>
    <property type="evidence" value="ECO:0007669"/>
    <property type="project" value="UniProtKB-ARBA"/>
</dbReference>
<evidence type="ECO:0000256" key="12">
    <source>
        <dbReference type="ARBA" id="ARBA00046254"/>
    </source>
</evidence>
<evidence type="ECO:0000256" key="5">
    <source>
        <dbReference type="ARBA" id="ARBA00022554"/>
    </source>
</evidence>
<comment type="function">
    <text evidence="12">Subunit of the V1 complex of vacuolar(H+)-ATPase (V-ATPase), a multisubunit enzyme composed of a peripheral complex (V1) that hydrolyzes ATP and a membrane integral complex (V0) that translocates protons. V-ATPase is responsible for acidifying and maintaining the pH of intracellular compartments.</text>
</comment>
<evidence type="ECO:0000256" key="10">
    <source>
        <dbReference type="ARBA" id="ARBA00030317"/>
    </source>
</evidence>
<evidence type="ECO:0000256" key="1">
    <source>
        <dbReference type="ARBA" id="ARBA00005850"/>
    </source>
</evidence>
<evidence type="ECO:0000313" key="14">
    <source>
        <dbReference type="EMBL" id="SCU88885.1"/>
    </source>
</evidence>
<evidence type="ECO:0000256" key="6">
    <source>
        <dbReference type="ARBA" id="ARBA00022781"/>
    </source>
</evidence>
<dbReference type="PANTHER" id="PTHR11671">
    <property type="entry name" value="V-TYPE ATP SYNTHASE SUBUNIT D"/>
    <property type="match status" value="1"/>
</dbReference>
<evidence type="ECO:0000313" key="15">
    <source>
        <dbReference type="Proteomes" id="UP000189911"/>
    </source>
</evidence>
<dbReference type="OrthoDB" id="7676488at2759"/>
<evidence type="ECO:0000256" key="3">
    <source>
        <dbReference type="ARBA" id="ARBA00013417"/>
    </source>
</evidence>
<dbReference type="Pfam" id="PF01813">
    <property type="entry name" value="ATP-synt_D"/>
    <property type="match status" value="1"/>
</dbReference>
<proteinExistence type="inferred from homology"/>
<organism evidence="14 15">
    <name type="scientific">Lachancea nothofagi CBS 11611</name>
    <dbReference type="NCBI Taxonomy" id="1266666"/>
    <lineage>
        <taxon>Eukaryota</taxon>
        <taxon>Fungi</taxon>
        <taxon>Dikarya</taxon>
        <taxon>Ascomycota</taxon>
        <taxon>Saccharomycotina</taxon>
        <taxon>Saccharomycetes</taxon>
        <taxon>Saccharomycetales</taxon>
        <taxon>Saccharomycetaceae</taxon>
        <taxon>Lachancea</taxon>
    </lineage>
</organism>
<comment type="similarity">
    <text evidence="1">Belongs to the V-ATPase D subunit family.</text>
</comment>
<dbReference type="AlphaFoldDB" id="A0A1G4JF61"/>
<dbReference type="FunFam" id="1.10.287.3240:FF:000002">
    <property type="entry name" value="Vacuolar atp synthase subunit d"/>
    <property type="match status" value="1"/>
</dbReference>
<reference evidence="15" key="1">
    <citation type="submission" date="2016-03" db="EMBL/GenBank/DDBJ databases">
        <authorList>
            <person name="Devillers Hugo."/>
        </authorList>
    </citation>
    <scope>NUCLEOTIDE SEQUENCE [LARGE SCALE GENOMIC DNA]</scope>
</reference>
<keyword evidence="5" id="KW-0926">Vacuole</keyword>
<comment type="subcellular location">
    <subcellularLocation>
        <location evidence="9">Vacuole membrane</location>
        <topology evidence="9">Peripheral membrane protein</topology>
        <orientation evidence="9">Cytoplasmic side</orientation>
    </subcellularLocation>
</comment>
<feature type="compositionally biased region" description="Basic and acidic residues" evidence="13">
    <location>
        <begin position="246"/>
        <end position="255"/>
    </location>
</feature>
<keyword evidence="6" id="KW-0375">Hydrogen ion transport</keyword>
<keyword evidence="4" id="KW-0813">Transport</keyword>
<evidence type="ECO:0000256" key="2">
    <source>
        <dbReference type="ARBA" id="ARBA00013354"/>
    </source>
</evidence>
<evidence type="ECO:0000256" key="11">
    <source>
        <dbReference type="ARBA" id="ARBA00030340"/>
    </source>
</evidence>
<evidence type="ECO:0000256" key="9">
    <source>
        <dbReference type="ARBA" id="ARBA00029427"/>
    </source>
</evidence>
<dbReference type="InterPro" id="IPR002699">
    <property type="entry name" value="V_ATPase_D"/>
</dbReference>
<keyword evidence="8" id="KW-0472">Membrane</keyword>
<dbReference type="Proteomes" id="UP000189911">
    <property type="component" value="Chromosome D"/>
</dbReference>
<feature type="region of interest" description="Disordered" evidence="13">
    <location>
        <begin position="217"/>
        <end position="270"/>
    </location>
</feature>
<dbReference type="NCBIfam" id="TIGR00309">
    <property type="entry name" value="V_ATPase_subD"/>
    <property type="match status" value="1"/>
</dbReference>